<dbReference type="EMBL" id="MU864983">
    <property type="protein sequence ID" value="KAK4461843.1"/>
    <property type="molecule type" value="Genomic_DNA"/>
</dbReference>
<feature type="compositionally biased region" description="Low complexity" evidence="5">
    <location>
        <begin position="227"/>
        <end position="237"/>
    </location>
</feature>
<feature type="compositionally biased region" description="Low complexity" evidence="5">
    <location>
        <begin position="862"/>
        <end position="883"/>
    </location>
</feature>
<evidence type="ECO:0000259" key="6">
    <source>
        <dbReference type="PROSITE" id="PS51011"/>
    </source>
</evidence>
<protein>
    <submittedName>
        <fullName evidence="8">Chromatin structure-remodeling complex subunit rsc9</fullName>
    </submittedName>
</protein>
<dbReference type="PROSITE" id="PS51526">
    <property type="entry name" value="RFX_DBD"/>
    <property type="match status" value="1"/>
</dbReference>
<organism evidence="8 9">
    <name type="scientific">Cladorrhinum samala</name>
    <dbReference type="NCBI Taxonomy" id="585594"/>
    <lineage>
        <taxon>Eukaryota</taxon>
        <taxon>Fungi</taxon>
        <taxon>Dikarya</taxon>
        <taxon>Ascomycota</taxon>
        <taxon>Pezizomycotina</taxon>
        <taxon>Sordariomycetes</taxon>
        <taxon>Sordariomycetidae</taxon>
        <taxon>Sordariales</taxon>
        <taxon>Podosporaceae</taxon>
        <taxon>Cladorrhinum</taxon>
    </lineage>
</organism>
<sequence>MAPTKPTVEHAIDRTPEYEKFIEELRMFHENRGTPFDPEPKMGNISVDLLKLFRHIVEHGGYDKVSDEKLMWRKMCEGLGLMRHNAPADAYTLKQIFYKYLAAYEIKTVHKKDPPPPEILEFTTAKGGSLLTRTLENFQAKVKADREESEDGTPSRERPAADAPSSARASRGLREAPAPRVLFAPDTNSSRQTRHASGGQQTGTPNSSNSHSQSHAQTHPHPHPHSHSGTPVQVHPQSHPPPSRGNVSHTWQPSGPDSANPMVSNYQPPLLGAQALPFRIVDTPASNPDLFMRQQRLARQPPAPQPPVANQAMIIRAALPPGSLDGPNIYDRCLLALRSGIRQEQAFAAHHLLKISFERGDKYKFSAFSGLAEGLTEFSLGVGNMFYHVDWTVSYDPEFEEGDIGELDGINGTPDILERIARLERKNVHDCFQDADLTDKLTMILETTQTIRNMVMMPDNAHYISEYPPVKDLLCVLLHLPPLDLVVELKHHALEIAEQIVQYLVLDQEDPLYKTLLQQLESTDRGVILTSLRALNRISLVHPTETNKLCNVPPKVIENLSNWLLLNDEDLLDMTTDFLYQYTAVVENLDSMIKAINVGHLVTQLVRLLSHGAKRTPREIVTREAEVVHDPPSETVVPTPRDLLDRLLAMDDPARCCTWIKCFFVEDPESHITQLAIWQAYNTAFLDPLKRLGRPMMAAPEFIKNITSVYQSAYAHIVQEQTPQGSQGSRYLIRGIRPRKNPVGLDGRGYFQCQWPPFPHASGGGCALWFCSAEKAHDHILEYHLKQTRAAHGKYDEVKGNFHCLWNGCTKYPPGANPELSLRRLMAHVKVHVKQEEWDHQFTQKSDNYYIPPSSPAKHRSSASSSIANGGNGSSSPAAPRGGRIIRPAETITLWSVETASVRDERQPNAPPQAAGIPLSAVLILSNIARNIVKTKSQQELIEQKAPEGWNERLFRLNLPKLWEIFTENKLLCPYIADLIELINLETDSWPSAVGGTGSRGPFARVSSFSLNQ</sequence>
<dbReference type="CDD" id="cd16100">
    <property type="entry name" value="ARID"/>
    <property type="match status" value="1"/>
</dbReference>
<dbReference type="Gene3D" id="1.10.150.60">
    <property type="entry name" value="ARID DNA-binding domain"/>
    <property type="match status" value="1"/>
</dbReference>
<dbReference type="FunFam" id="1.10.150.60:FF:000021">
    <property type="entry name" value="Chromatin structure-remodeling complex subunit rsc9"/>
    <property type="match status" value="1"/>
</dbReference>
<dbReference type="GO" id="GO:0006355">
    <property type="term" value="P:regulation of DNA-templated transcription"/>
    <property type="evidence" value="ECO:0007669"/>
    <property type="project" value="InterPro"/>
</dbReference>
<keyword evidence="2" id="KW-0805">Transcription regulation</keyword>
<accession>A0AAV9HND9</accession>
<dbReference type="AlphaFoldDB" id="A0AAV9HND9"/>
<dbReference type="SMART" id="SM01014">
    <property type="entry name" value="ARID"/>
    <property type="match status" value="1"/>
</dbReference>
<keyword evidence="9" id="KW-1185">Reference proteome</keyword>
<dbReference type="PANTHER" id="PTHR22970">
    <property type="entry name" value="AT-RICH INTERACTIVE DOMAIN-CONTAINING PROTEIN 2"/>
    <property type="match status" value="1"/>
</dbReference>
<feature type="compositionally biased region" description="Low complexity" evidence="5">
    <location>
        <begin position="161"/>
        <end position="170"/>
    </location>
</feature>
<dbReference type="SUPFAM" id="SSF46774">
    <property type="entry name" value="ARID-like"/>
    <property type="match status" value="1"/>
</dbReference>
<dbReference type="GO" id="GO:0016586">
    <property type="term" value="C:RSC-type complex"/>
    <property type="evidence" value="ECO:0007669"/>
    <property type="project" value="TreeGrafter"/>
</dbReference>
<evidence type="ECO:0000256" key="3">
    <source>
        <dbReference type="ARBA" id="ARBA00023163"/>
    </source>
</evidence>
<evidence type="ECO:0000256" key="5">
    <source>
        <dbReference type="SAM" id="MobiDB-lite"/>
    </source>
</evidence>
<keyword evidence="4" id="KW-0539">Nucleus</keyword>
<evidence type="ECO:0000256" key="2">
    <source>
        <dbReference type="ARBA" id="ARBA00023015"/>
    </source>
</evidence>
<keyword evidence="1" id="KW-0156">Chromatin regulator</keyword>
<dbReference type="GO" id="GO:0006325">
    <property type="term" value="P:chromatin organization"/>
    <property type="evidence" value="ECO:0007669"/>
    <property type="project" value="UniProtKB-KW"/>
</dbReference>
<feature type="compositionally biased region" description="Low complexity" evidence="5">
    <location>
        <begin position="206"/>
        <end position="217"/>
    </location>
</feature>
<comment type="caution">
    <text evidence="8">The sequence shown here is derived from an EMBL/GenBank/DDBJ whole genome shotgun (WGS) entry which is preliminary data.</text>
</comment>
<feature type="domain" description="RFX-type winged-helix" evidence="7">
    <location>
        <begin position="656"/>
        <end position="740"/>
    </location>
</feature>
<evidence type="ECO:0000259" key="7">
    <source>
        <dbReference type="PROSITE" id="PS51526"/>
    </source>
</evidence>
<dbReference type="InterPro" id="IPR016024">
    <property type="entry name" value="ARM-type_fold"/>
</dbReference>
<gene>
    <name evidence="8" type="ORF">QBC42DRAFT_88207</name>
</gene>
<dbReference type="SMART" id="SM00501">
    <property type="entry name" value="BRIGHT"/>
    <property type="match status" value="1"/>
</dbReference>
<reference evidence="8" key="2">
    <citation type="submission" date="2023-06" db="EMBL/GenBank/DDBJ databases">
        <authorList>
            <consortium name="Lawrence Berkeley National Laboratory"/>
            <person name="Mondo S.J."/>
            <person name="Hensen N."/>
            <person name="Bonometti L."/>
            <person name="Westerberg I."/>
            <person name="Brannstrom I.O."/>
            <person name="Guillou S."/>
            <person name="Cros-Aarteil S."/>
            <person name="Calhoun S."/>
            <person name="Haridas S."/>
            <person name="Kuo A."/>
            <person name="Pangilinan J."/>
            <person name="Riley R."/>
            <person name="Labutti K."/>
            <person name="Andreopoulos B."/>
            <person name="Lipzen A."/>
            <person name="Chen C."/>
            <person name="Yanf M."/>
            <person name="Daum C."/>
            <person name="Ng V."/>
            <person name="Clum A."/>
            <person name="Steindorff A."/>
            <person name="Ohm R."/>
            <person name="Martin F."/>
            <person name="Silar P."/>
            <person name="Natvig D."/>
            <person name="Lalanne C."/>
            <person name="Gautier V."/>
            <person name="Ament-Velasquez S.L."/>
            <person name="Kruys A."/>
            <person name="Hutchinson M.I."/>
            <person name="Powell A.J."/>
            <person name="Barry K."/>
            <person name="Miller A.N."/>
            <person name="Grigoriev I.V."/>
            <person name="Debuchy R."/>
            <person name="Gladieux P."/>
            <person name="Thoren M.H."/>
            <person name="Johannesson H."/>
        </authorList>
    </citation>
    <scope>NUCLEOTIDE SEQUENCE</scope>
    <source>
        <strain evidence="8">PSN324</strain>
    </source>
</reference>
<feature type="region of interest" description="Disordered" evidence="5">
    <location>
        <begin position="140"/>
        <end position="262"/>
    </location>
</feature>
<evidence type="ECO:0000313" key="9">
    <source>
        <dbReference type="Proteomes" id="UP001321749"/>
    </source>
</evidence>
<dbReference type="PANTHER" id="PTHR22970:SF14">
    <property type="entry name" value="AT-RICH INTERACTIVE DOMAIN-CONTAINING PROTEIN 2"/>
    <property type="match status" value="1"/>
</dbReference>
<dbReference type="InterPro" id="IPR036431">
    <property type="entry name" value="ARID_dom_sf"/>
</dbReference>
<reference evidence="8" key="1">
    <citation type="journal article" date="2023" name="Mol. Phylogenet. Evol.">
        <title>Genome-scale phylogeny and comparative genomics of the fungal order Sordariales.</title>
        <authorList>
            <person name="Hensen N."/>
            <person name="Bonometti L."/>
            <person name="Westerberg I."/>
            <person name="Brannstrom I.O."/>
            <person name="Guillou S."/>
            <person name="Cros-Aarteil S."/>
            <person name="Calhoun S."/>
            <person name="Haridas S."/>
            <person name="Kuo A."/>
            <person name="Mondo S."/>
            <person name="Pangilinan J."/>
            <person name="Riley R."/>
            <person name="LaButti K."/>
            <person name="Andreopoulos B."/>
            <person name="Lipzen A."/>
            <person name="Chen C."/>
            <person name="Yan M."/>
            <person name="Daum C."/>
            <person name="Ng V."/>
            <person name="Clum A."/>
            <person name="Steindorff A."/>
            <person name="Ohm R.A."/>
            <person name="Martin F."/>
            <person name="Silar P."/>
            <person name="Natvig D.O."/>
            <person name="Lalanne C."/>
            <person name="Gautier V."/>
            <person name="Ament-Velasquez S.L."/>
            <person name="Kruys A."/>
            <person name="Hutchinson M.I."/>
            <person name="Powell A.J."/>
            <person name="Barry K."/>
            <person name="Miller A.N."/>
            <person name="Grigoriev I.V."/>
            <person name="Debuchy R."/>
            <person name="Gladieux P."/>
            <person name="Hiltunen Thoren M."/>
            <person name="Johannesson H."/>
        </authorList>
    </citation>
    <scope>NUCLEOTIDE SEQUENCE</scope>
    <source>
        <strain evidence="8">PSN324</strain>
    </source>
</reference>
<dbReference type="Proteomes" id="UP001321749">
    <property type="component" value="Unassembled WGS sequence"/>
</dbReference>
<proteinExistence type="predicted"/>
<dbReference type="PROSITE" id="PS51011">
    <property type="entry name" value="ARID"/>
    <property type="match status" value="1"/>
</dbReference>
<feature type="domain" description="ARID" evidence="6">
    <location>
        <begin position="15"/>
        <end position="109"/>
    </location>
</feature>
<feature type="compositionally biased region" description="Polar residues" evidence="5">
    <location>
        <begin position="245"/>
        <end position="262"/>
    </location>
</feature>
<keyword evidence="3" id="KW-0804">Transcription</keyword>
<dbReference type="Pfam" id="PF01388">
    <property type="entry name" value="ARID"/>
    <property type="match status" value="1"/>
</dbReference>
<evidence type="ECO:0000256" key="1">
    <source>
        <dbReference type="ARBA" id="ARBA00022853"/>
    </source>
</evidence>
<dbReference type="SUPFAM" id="SSF48371">
    <property type="entry name" value="ARM repeat"/>
    <property type="match status" value="1"/>
</dbReference>
<evidence type="ECO:0000256" key="4">
    <source>
        <dbReference type="ARBA" id="ARBA00023242"/>
    </source>
</evidence>
<dbReference type="InterPro" id="IPR003150">
    <property type="entry name" value="DNA-bd_RFX"/>
</dbReference>
<name>A0AAV9HND9_9PEZI</name>
<evidence type="ECO:0000313" key="8">
    <source>
        <dbReference type="EMBL" id="KAK4461843.1"/>
    </source>
</evidence>
<dbReference type="GO" id="GO:0003677">
    <property type="term" value="F:DNA binding"/>
    <property type="evidence" value="ECO:0007669"/>
    <property type="project" value="InterPro"/>
</dbReference>
<dbReference type="InterPro" id="IPR052406">
    <property type="entry name" value="Chromatin_Remodeling_Comp"/>
</dbReference>
<feature type="region of interest" description="Disordered" evidence="5">
    <location>
        <begin position="849"/>
        <end position="883"/>
    </location>
</feature>
<dbReference type="InterPro" id="IPR001606">
    <property type="entry name" value="ARID_dom"/>
</dbReference>